<keyword evidence="6" id="KW-0326">Glycosidase</keyword>
<evidence type="ECO:0000313" key="13">
    <source>
        <dbReference type="Proteomes" id="UP000198940"/>
    </source>
</evidence>
<evidence type="ECO:0000256" key="4">
    <source>
        <dbReference type="ARBA" id="ARBA00022729"/>
    </source>
</evidence>
<feature type="chain" id="PRO_5009921975" description="alpha-L-fucosidase" evidence="8">
    <location>
        <begin position="22"/>
        <end position="446"/>
    </location>
</feature>
<protein>
    <recommendedName>
        <fullName evidence="3">alpha-L-fucosidase</fullName>
        <ecNumber evidence="3">3.2.1.51</ecNumber>
    </recommendedName>
</protein>
<dbReference type="OrthoDB" id="1095333at2"/>
<dbReference type="STRING" id="1055723.SAMN05216293_2242"/>
<dbReference type="PIRSF" id="PIRSF001092">
    <property type="entry name" value="Alpha-L-fucosidase"/>
    <property type="match status" value="1"/>
</dbReference>
<feature type="domain" description="Glycoside hydrolase family 29 N-terminal" evidence="9">
    <location>
        <begin position="19"/>
        <end position="359"/>
    </location>
</feature>
<dbReference type="SUPFAM" id="SSF51445">
    <property type="entry name" value="(Trans)glycosidases"/>
    <property type="match status" value="1"/>
</dbReference>
<dbReference type="Proteomes" id="UP000184031">
    <property type="component" value="Unassembled WGS sequence"/>
</dbReference>
<dbReference type="Pfam" id="PF01120">
    <property type="entry name" value="Alpha_L_fucos"/>
    <property type="match status" value="1"/>
</dbReference>
<dbReference type="GO" id="GO:0005764">
    <property type="term" value="C:lysosome"/>
    <property type="evidence" value="ECO:0007669"/>
    <property type="project" value="TreeGrafter"/>
</dbReference>
<evidence type="ECO:0000313" key="10">
    <source>
        <dbReference type="EMBL" id="SFC44588.1"/>
    </source>
</evidence>
<evidence type="ECO:0000256" key="3">
    <source>
        <dbReference type="ARBA" id="ARBA00012662"/>
    </source>
</evidence>
<dbReference type="SMART" id="SM00812">
    <property type="entry name" value="Alpha_L_fucos"/>
    <property type="match status" value="1"/>
</dbReference>
<proteinExistence type="inferred from homology"/>
<dbReference type="EC" id="3.2.1.51" evidence="3"/>
<evidence type="ECO:0000256" key="7">
    <source>
        <dbReference type="PIRSR" id="PIRSR001092-1"/>
    </source>
</evidence>
<sequence length="446" mass="51163">MRYIMKISVVLLLFLSTLAHGQGQKDYSPSPENLETRHWFQEVRFGLFIHWGVYSILGDGEWVMNNQNISIDAYEKLPTFFNPVAFDAEEWVKMAKDAGMKYITITSRHHDGFSMFDTKANSYDIVDGTPYGKDVLKQLADACHKEGIKLFFYYSLLDWHSDDYYPRGRTGTNISGRNAGDWDNYISFMKTQLTELLTNYGDIAGIWFDGHWDQKEWDGKKFGKLQVDWHYDEIYKLIHDLQPQCLIGNNHHLAPIEGEDFQMFEKDLPGKNTTGFGTPASDIGQLPLEVCETINGSWGFNLQDRSHKSEKELVHYMVKAAGHGSNLLLNVGPMPNGKIQEEHKESLKKMGQWMRENGETIYATSAGPVPPTEEMASTQKEKTIYLHLLEQDDKVFVKDFDLNIKTVKLYKDKSTLVHQKNGFGLLVQIPKDKLDPLDTIIEITLK</sequence>
<dbReference type="EMBL" id="FRAT01000005">
    <property type="protein sequence ID" value="SHK91241.1"/>
    <property type="molecule type" value="Genomic_DNA"/>
</dbReference>
<comment type="function">
    <text evidence="1">Alpha-L-fucosidase is responsible for hydrolyzing the alpha-1,6-linked fucose joined to the reducing-end N-acetylglucosamine of the carbohydrate moieties of glycoproteins.</text>
</comment>
<keyword evidence="4 8" id="KW-0732">Signal</keyword>
<keyword evidence="5" id="KW-0378">Hydrolase</keyword>
<reference evidence="11 12" key="1">
    <citation type="submission" date="2016-11" db="EMBL/GenBank/DDBJ databases">
        <authorList>
            <person name="Varghese N."/>
            <person name="Submissions S."/>
        </authorList>
    </citation>
    <scope>NUCLEOTIDE SEQUENCE [LARGE SCALE GENOMIC DNA]</scope>
    <source>
        <strain evidence="11 12">CGMCC 1.12174</strain>
        <strain evidence="10 13">DSM 26351</strain>
    </source>
</reference>
<dbReference type="GO" id="GO:0004560">
    <property type="term" value="F:alpha-L-fucosidase activity"/>
    <property type="evidence" value="ECO:0007669"/>
    <property type="project" value="InterPro"/>
</dbReference>
<evidence type="ECO:0000256" key="6">
    <source>
        <dbReference type="ARBA" id="ARBA00023295"/>
    </source>
</evidence>
<dbReference type="InterPro" id="IPR000933">
    <property type="entry name" value="Glyco_hydro_29"/>
</dbReference>
<dbReference type="GO" id="GO:0006004">
    <property type="term" value="P:fucose metabolic process"/>
    <property type="evidence" value="ECO:0007669"/>
    <property type="project" value="InterPro"/>
</dbReference>
<evidence type="ECO:0000256" key="2">
    <source>
        <dbReference type="ARBA" id="ARBA00007951"/>
    </source>
</evidence>
<comment type="similarity">
    <text evidence="2">Belongs to the glycosyl hydrolase 29 family.</text>
</comment>
<dbReference type="Gene3D" id="3.20.20.80">
    <property type="entry name" value="Glycosidases"/>
    <property type="match status" value="1"/>
</dbReference>
<evidence type="ECO:0000313" key="12">
    <source>
        <dbReference type="Proteomes" id="UP000184031"/>
    </source>
</evidence>
<comment type="caution">
    <text evidence="11">The sequence shown here is derived from an EMBL/GenBank/DDBJ whole genome shotgun (WGS) entry which is preliminary data.</text>
</comment>
<dbReference type="PANTHER" id="PTHR10030">
    <property type="entry name" value="ALPHA-L-FUCOSIDASE"/>
    <property type="match status" value="1"/>
</dbReference>
<dbReference type="RefSeq" id="WP_083569662.1">
    <property type="nucleotide sequence ID" value="NZ_FOKU01000011.1"/>
</dbReference>
<dbReference type="PANTHER" id="PTHR10030:SF37">
    <property type="entry name" value="ALPHA-L-FUCOSIDASE-RELATED"/>
    <property type="match status" value="1"/>
</dbReference>
<dbReference type="PRINTS" id="PR00741">
    <property type="entry name" value="GLHYDRLASE29"/>
</dbReference>
<dbReference type="EMBL" id="FOKU01000011">
    <property type="protein sequence ID" value="SFC44588.1"/>
    <property type="molecule type" value="Genomic_DNA"/>
</dbReference>
<organism evidence="11 12">
    <name type="scientific">Flagellimonas taeanensis</name>
    <dbReference type="NCBI Taxonomy" id="1005926"/>
    <lineage>
        <taxon>Bacteria</taxon>
        <taxon>Pseudomonadati</taxon>
        <taxon>Bacteroidota</taxon>
        <taxon>Flavobacteriia</taxon>
        <taxon>Flavobacteriales</taxon>
        <taxon>Flavobacteriaceae</taxon>
        <taxon>Flagellimonas</taxon>
    </lineage>
</organism>
<evidence type="ECO:0000256" key="5">
    <source>
        <dbReference type="ARBA" id="ARBA00022801"/>
    </source>
</evidence>
<dbReference type="InterPro" id="IPR057739">
    <property type="entry name" value="Glyco_hydro_29_N"/>
</dbReference>
<feature type="signal peptide" evidence="8">
    <location>
        <begin position="1"/>
        <end position="21"/>
    </location>
</feature>
<keyword evidence="13" id="KW-1185">Reference proteome</keyword>
<dbReference type="Proteomes" id="UP000198940">
    <property type="component" value="Unassembled WGS sequence"/>
</dbReference>
<dbReference type="AlphaFoldDB" id="A0A1M6WC26"/>
<evidence type="ECO:0000259" key="9">
    <source>
        <dbReference type="Pfam" id="PF01120"/>
    </source>
</evidence>
<dbReference type="GO" id="GO:0016139">
    <property type="term" value="P:glycoside catabolic process"/>
    <property type="evidence" value="ECO:0007669"/>
    <property type="project" value="TreeGrafter"/>
</dbReference>
<dbReference type="InterPro" id="IPR016286">
    <property type="entry name" value="FUC_metazoa-typ"/>
</dbReference>
<name>A0A1M6WC26_9FLAO</name>
<evidence type="ECO:0000256" key="8">
    <source>
        <dbReference type="SAM" id="SignalP"/>
    </source>
</evidence>
<evidence type="ECO:0000313" key="11">
    <source>
        <dbReference type="EMBL" id="SHK91241.1"/>
    </source>
</evidence>
<gene>
    <name evidence="10" type="ORF">SAMN04487891_11169</name>
    <name evidence="11" type="ORF">SAMN05216293_2242</name>
</gene>
<evidence type="ECO:0000256" key="1">
    <source>
        <dbReference type="ARBA" id="ARBA00004071"/>
    </source>
</evidence>
<dbReference type="InterPro" id="IPR017853">
    <property type="entry name" value="GH"/>
</dbReference>
<feature type="site" description="May be important for catalysis" evidence="7">
    <location>
        <position position="291"/>
    </location>
</feature>
<accession>A0A1M6WC26</accession>